<dbReference type="Proteomes" id="UP000225277">
    <property type="component" value="Unassembled WGS sequence"/>
</dbReference>
<accession>A0A2D3VED9</accession>
<dbReference type="RefSeq" id="XP_023632213.1">
    <property type="nucleotide sequence ID" value="XM_023776445.1"/>
</dbReference>
<organism evidence="1 2">
    <name type="scientific">Ramularia collo-cygni</name>
    <dbReference type="NCBI Taxonomy" id="112498"/>
    <lineage>
        <taxon>Eukaryota</taxon>
        <taxon>Fungi</taxon>
        <taxon>Dikarya</taxon>
        <taxon>Ascomycota</taxon>
        <taxon>Pezizomycotina</taxon>
        <taxon>Dothideomycetes</taxon>
        <taxon>Dothideomycetidae</taxon>
        <taxon>Mycosphaerellales</taxon>
        <taxon>Mycosphaerellaceae</taxon>
        <taxon>Ramularia</taxon>
    </lineage>
</organism>
<dbReference type="EMBL" id="FJUY01000028">
    <property type="protein sequence ID" value="CZT25490.1"/>
    <property type="molecule type" value="Genomic_DNA"/>
</dbReference>
<proteinExistence type="predicted"/>
<keyword evidence="2" id="KW-1185">Reference proteome</keyword>
<sequence>MTFVDVPGLCRALATEYPVQPGGPHPPKVSPRVYNPTVFSAYPGGRPMDAHIPGQLLHYAPMQVRDRIKLPLS</sequence>
<evidence type="ECO:0000313" key="1">
    <source>
        <dbReference type="EMBL" id="CZT25490.1"/>
    </source>
</evidence>
<evidence type="ECO:0000313" key="2">
    <source>
        <dbReference type="Proteomes" id="UP000225277"/>
    </source>
</evidence>
<reference evidence="1 2" key="1">
    <citation type="submission" date="2016-03" db="EMBL/GenBank/DDBJ databases">
        <authorList>
            <person name="Ploux O."/>
        </authorList>
    </citation>
    <scope>NUCLEOTIDE SEQUENCE [LARGE SCALE GENOMIC DNA]</scope>
    <source>
        <strain evidence="1 2">URUG2</strain>
    </source>
</reference>
<name>A0A2D3VED9_9PEZI</name>
<dbReference type="AlphaFoldDB" id="A0A2D3VED9"/>
<gene>
    <name evidence="1" type="ORF">RCC_11222</name>
</gene>
<protein>
    <submittedName>
        <fullName evidence="1">Uncharacterized protein</fullName>
    </submittedName>
</protein>
<dbReference type="GeneID" id="35606249"/>